<organism evidence="1 2">
    <name type="scientific">Caerostris darwini</name>
    <dbReference type="NCBI Taxonomy" id="1538125"/>
    <lineage>
        <taxon>Eukaryota</taxon>
        <taxon>Metazoa</taxon>
        <taxon>Ecdysozoa</taxon>
        <taxon>Arthropoda</taxon>
        <taxon>Chelicerata</taxon>
        <taxon>Arachnida</taxon>
        <taxon>Araneae</taxon>
        <taxon>Araneomorphae</taxon>
        <taxon>Entelegynae</taxon>
        <taxon>Araneoidea</taxon>
        <taxon>Araneidae</taxon>
        <taxon>Caerostris</taxon>
    </lineage>
</organism>
<gene>
    <name evidence="1" type="ORF">CDAR_291881</name>
</gene>
<comment type="caution">
    <text evidence="1">The sequence shown here is derived from an EMBL/GenBank/DDBJ whole genome shotgun (WGS) entry which is preliminary data.</text>
</comment>
<name>A0AAV4NVN5_9ARAC</name>
<proteinExistence type="predicted"/>
<sequence length="140" mass="16076">MVVSNRKLFPSLLWRCVTCDSLNPGPDYTVMEKCFLSNQSGTLAYGLHKSKIFSPPARDYVHYVRNNTLERIYFLSKIMEVRCSLLPGEPFRNRRDKFHPGMNKTTPTTFLLFKPSASHHGVSNRKLFLLRCGGVLRATH</sequence>
<reference evidence="1 2" key="1">
    <citation type="submission" date="2021-06" db="EMBL/GenBank/DDBJ databases">
        <title>Caerostris darwini draft genome.</title>
        <authorList>
            <person name="Kono N."/>
            <person name="Arakawa K."/>
        </authorList>
    </citation>
    <scope>NUCLEOTIDE SEQUENCE [LARGE SCALE GENOMIC DNA]</scope>
</reference>
<keyword evidence="2" id="KW-1185">Reference proteome</keyword>
<dbReference type="EMBL" id="BPLQ01002033">
    <property type="protein sequence ID" value="GIX88041.1"/>
    <property type="molecule type" value="Genomic_DNA"/>
</dbReference>
<accession>A0AAV4NVN5</accession>
<dbReference type="Proteomes" id="UP001054837">
    <property type="component" value="Unassembled WGS sequence"/>
</dbReference>
<dbReference type="AlphaFoldDB" id="A0AAV4NVN5"/>
<evidence type="ECO:0000313" key="1">
    <source>
        <dbReference type="EMBL" id="GIX88041.1"/>
    </source>
</evidence>
<protein>
    <submittedName>
        <fullName evidence="1">Uncharacterized protein</fullName>
    </submittedName>
</protein>
<evidence type="ECO:0000313" key="2">
    <source>
        <dbReference type="Proteomes" id="UP001054837"/>
    </source>
</evidence>